<dbReference type="AlphaFoldDB" id="A0A6G0WKN9"/>
<keyword evidence="2" id="KW-1185">Reference proteome</keyword>
<organism evidence="1 2">
    <name type="scientific">Aphanomyces euteiches</name>
    <dbReference type="NCBI Taxonomy" id="100861"/>
    <lineage>
        <taxon>Eukaryota</taxon>
        <taxon>Sar</taxon>
        <taxon>Stramenopiles</taxon>
        <taxon>Oomycota</taxon>
        <taxon>Saprolegniomycetes</taxon>
        <taxon>Saprolegniales</taxon>
        <taxon>Verrucalvaceae</taxon>
        <taxon>Aphanomyces</taxon>
    </lineage>
</organism>
<evidence type="ECO:0000313" key="2">
    <source>
        <dbReference type="Proteomes" id="UP000481153"/>
    </source>
</evidence>
<gene>
    <name evidence="1" type="ORF">Ae201684_014187</name>
</gene>
<dbReference type="PANTHER" id="PTHR35506">
    <property type="entry name" value="OS02G0135600 PROTEIN"/>
    <property type="match status" value="1"/>
</dbReference>
<comment type="caution">
    <text evidence="1">The sequence shown here is derived from an EMBL/GenBank/DDBJ whole genome shotgun (WGS) entry which is preliminary data.</text>
</comment>
<name>A0A6G0WKN9_9STRA</name>
<proteinExistence type="predicted"/>
<dbReference type="EMBL" id="VJMJ01000187">
    <property type="protein sequence ID" value="KAF0727845.1"/>
    <property type="molecule type" value="Genomic_DNA"/>
</dbReference>
<protein>
    <submittedName>
        <fullName evidence="1">Uncharacterized protein</fullName>
    </submittedName>
</protein>
<accession>A0A6G0WKN9</accession>
<dbReference type="PANTHER" id="PTHR35506:SF1">
    <property type="entry name" value="OS02G0135600 PROTEIN"/>
    <property type="match status" value="1"/>
</dbReference>
<dbReference type="VEuPathDB" id="FungiDB:AeMF1_006691"/>
<dbReference type="Proteomes" id="UP000481153">
    <property type="component" value="Unassembled WGS sequence"/>
</dbReference>
<sequence length="244" mass="26981">MTLPPLTAHHGILVYVKDTLPMDGLQFTALHATAKLGCNGSLVVLEDKTAATQFERVLGIQNGASILRTRSIPHVVLCTSAETCAKLSNAATMELIQAEELPSRIIHHLTHTKQNIVVVHLSVAEYSSALDECFASLQKTIPLCYLGFVKETNTNLPLATPTIPAMFPRPKQSWQKRDGEYAIDDKIAATLVYSFYLEEQTRQDTLESFNEMEIVQRGGYGTMQAQVVLQEIAFRLGYVPKYGA</sequence>
<reference evidence="1 2" key="1">
    <citation type="submission" date="2019-07" db="EMBL/GenBank/DDBJ databases">
        <title>Genomics analysis of Aphanomyces spp. identifies a new class of oomycete effector associated with host adaptation.</title>
        <authorList>
            <person name="Gaulin E."/>
        </authorList>
    </citation>
    <scope>NUCLEOTIDE SEQUENCE [LARGE SCALE GENOMIC DNA]</scope>
    <source>
        <strain evidence="1 2">ATCC 201684</strain>
    </source>
</reference>
<evidence type="ECO:0000313" key="1">
    <source>
        <dbReference type="EMBL" id="KAF0727845.1"/>
    </source>
</evidence>